<evidence type="ECO:0000256" key="2">
    <source>
        <dbReference type="ARBA" id="ARBA00022679"/>
    </source>
</evidence>
<dbReference type="PROSITE" id="PS51686">
    <property type="entry name" value="SAM_MT_RSMB_NOP"/>
    <property type="match status" value="1"/>
</dbReference>
<sequence length="532" mass="60170">MSAPGFYIQAAKILDKLALKKTTIKAVTLANDVKEKKKMYAIINETLKYKPIIVEIIEKSQLLKNERKLSKSLAIILVYDLLFGHAKNFKNAPAFQKIMNKNKARLNAELVKIKIKHNAINNEDLLPEEIKNPFVLPRYVRVNLLKSTVDEVVEYFQKNDGFKLLPPAEGKELAHFKPKTFRKDFHLKDLLVFPSNSDFHDHPLYLNGTLILQDKASCFPAHVLGAPPGSVVIDGCAAPGNKTSHVASLMGNEGKIFAFDLDKRRLGLLKRLTSKAGCTCIEPINENFLETDPNDPKYAKVEYILLDPSCSGSGIVSRLDQILNQKSQVQERLKSLSDFQLSTIQHAFKFPAVKRISYSTCSIHQIENEDVVRRALESTNEFRLSSHCIPQWKRRGLKGSVKNAEYVARTLPEEDYVIGFFVSCFERINPNENKNGNTDNNDISNEEIVNTVSDNKEEEKSGEGNIEKNDSIESNEITNHNSNDNTNKNDNDDDDDNNNNNRIGIIKTTGSIKKKNKRKKNKKKNKNKTITN</sequence>
<keyword evidence="4 6" id="KW-0694">RNA-binding</keyword>
<accession>A0A1Y2BLV2</accession>
<evidence type="ECO:0000256" key="1">
    <source>
        <dbReference type="ARBA" id="ARBA00022603"/>
    </source>
</evidence>
<evidence type="ECO:0000256" key="5">
    <source>
        <dbReference type="ARBA" id="ARBA00053002"/>
    </source>
</evidence>
<protein>
    <submittedName>
        <fullName evidence="9">S-adenosyl-L-methionine-dependent methyltransferase</fullName>
    </submittedName>
</protein>
<keyword evidence="3 6" id="KW-0949">S-adenosyl-L-methionine</keyword>
<evidence type="ECO:0000313" key="9">
    <source>
        <dbReference type="EMBL" id="ORY35125.1"/>
    </source>
</evidence>
<proteinExistence type="inferred from homology"/>
<dbReference type="PANTHER" id="PTHR22807">
    <property type="entry name" value="NOP2 YEAST -RELATED NOL1/NOP2/FMU SUN DOMAIN-CONTAINING"/>
    <property type="match status" value="1"/>
</dbReference>
<evidence type="ECO:0000256" key="3">
    <source>
        <dbReference type="ARBA" id="ARBA00022691"/>
    </source>
</evidence>
<comment type="similarity">
    <text evidence="6">Belongs to the class I-like SAM-binding methyltransferase superfamily. RsmB/NOP family.</text>
</comment>
<dbReference type="SUPFAM" id="SSF53335">
    <property type="entry name" value="S-adenosyl-L-methionine-dependent methyltransferases"/>
    <property type="match status" value="1"/>
</dbReference>
<feature type="compositionally biased region" description="Low complexity" evidence="7">
    <location>
        <begin position="498"/>
        <end position="511"/>
    </location>
</feature>
<feature type="compositionally biased region" description="Low complexity" evidence="7">
    <location>
        <begin position="479"/>
        <end position="488"/>
    </location>
</feature>
<evidence type="ECO:0000259" key="8">
    <source>
        <dbReference type="PROSITE" id="PS51686"/>
    </source>
</evidence>
<dbReference type="InterPro" id="IPR023267">
    <property type="entry name" value="RCMT"/>
</dbReference>
<feature type="binding site" evidence="6">
    <location>
        <position position="307"/>
    </location>
    <ligand>
        <name>S-adenosyl-L-methionine</name>
        <dbReference type="ChEBI" id="CHEBI:59789"/>
    </ligand>
</feature>
<keyword evidence="2 6" id="KW-0808">Transferase</keyword>
<feature type="compositionally biased region" description="Basic and acidic residues" evidence="7">
    <location>
        <begin position="454"/>
        <end position="471"/>
    </location>
</feature>
<feature type="active site" description="Nucleophile" evidence="6">
    <location>
        <position position="361"/>
    </location>
</feature>
<dbReference type="GO" id="GO:0003723">
    <property type="term" value="F:RNA binding"/>
    <property type="evidence" value="ECO:0007669"/>
    <property type="project" value="UniProtKB-UniRule"/>
</dbReference>
<dbReference type="Pfam" id="PF21153">
    <property type="entry name" value="NSUN5_N"/>
    <property type="match status" value="1"/>
</dbReference>
<dbReference type="Proteomes" id="UP000193920">
    <property type="component" value="Unassembled WGS sequence"/>
</dbReference>
<comment type="caution">
    <text evidence="6">Lacks conserved residue(s) required for the propagation of feature annotation.</text>
</comment>
<dbReference type="Gene3D" id="3.30.70.1170">
    <property type="entry name" value="Sun protein, domain 3"/>
    <property type="match status" value="1"/>
</dbReference>
<evidence type="ECO:0000256" key="7">
    <source>
        <dbReference type="SAM" id="MobiDB-lite"/>
    </source>
</evidence>
<dbReference type="STRING" id="1754190.A0A1Y2BLV2"/>
<comment type="catalytic activity">
    <reaction evidence="5">
        <text>a cytidine in 25S rRNA + S-adenosyl-L-methionine = a 5-methylcytidine in 25S rRNA + S-adenosyl-L-homocysteine + H(+)</text>
        <dbReference type="Rhea" id="RHEA:47780"/>
        <dbReference type="Rhea" id="RHEA-COMP:11911"/>
        <dbReference type="Rhea" id="RHEA-COMP:11912"/>
        <dbReference type="ChEBI" id="CHEBI:15378"/>
        <dbReference type="ChEBI" id="CHEBI:57856"/>
        <dbReference type="ChEBI" id="CHEBI:59789"/>
        <dbReference type="ChEBI" id="CHEBI:74483"/>
        <dbReference type="ChEBI" id="CHEBI:82748"/>
    </reaction>
</comment>
<dbReference type="Pfam" id="PF21148">
    <property type="entry name" value="NSUN5_fdxn-like"/>
    <property type="match status" value="1"/>
</dbReference>
<dbReference type="InterPro" id="IPR029063">
    <property type="entry name" value="SAM-dependent_MTases_sf"/>
</dbReference>
<dbReference type="InterPro" id="IPR048889">
    <property type="entry name" value="NSUN5_RCM1_N"/>
</dbReference>
<feature type="binding site" evidence="6">
    <location>
        <position position="260"/>
    </location>
    <ligand>
        <name>S-adenosyl-L-methionine</name>
        <dbReference type="ChEBI" id="CHEBI:59789"/>
    </ligand>
</feature>
<dbReference type="InterPro" id="IPR049560">
    <property type="entry name" value="MeTrfase_RsmB-F_NOP2_cat"/>
</dbReference>
<keyword evidence="10" id="KW-1185">Reference proteome</keyword>
<dbReference type="EMBL" id="MCOG01000153">
    <property type="protein sequence ID" value="ORY35125.1"/>
    <property type="molecule type" value="Genomic_DNA"/>
</dbReference>
<reference evidence="9 10" key="1">
    <citation type="submission" date="2016-08" db="EMBL/GenBank/DDBJ databases">
        <title>A Parts List for Fungal Cellulosomes Revealed by Comparative Genomics.</title>
        <authorList>
            <consortium name="DOE Joint Genome Institute"/>
            <person name="Haitjema C.H."/>
            <person name="Gilmore S.P."/>
            <person name="Henske J.K."/>
            <person name="Solomon K.V."/>
            <person name="De Groot R."/>
            <person name="Kuo A."/>
            <person name="Mondo S.J."/>
            <person name="Salamov A.A."/>
            <person name="Labutti K."/>
            <person name="Zhao Z."/>
            <person name="Chiniquy J."/>
            <person name="Barry K."/>
            <person name="Brewer H.M."/>
            <person name="Purvine S.O."/>
            <person name="Wright A.T."/>
            <person name="Boxma B."/>
            <person name="Van Alen T."/>
            <person name="Hackstein J.H."/>
            <person name="Baker S.E."/>
            <person name="Grigoriev I.V."/>
            <person name="O'Malley M.A."/>
        </authorList>
    </citation>
    <scope>NUCLEOTIDE SEQUENCE [LARGE SCALE GENOMIC DNA]</scope>
    <source>
        <strain evidence="9 10">G1</strain>
    </source>
</reference>
<dbReference type="FunFam" id="3.40.50.150:FF:000164">
    <property type="entry name" value="Methyltransferase NSUN5, putative"/>
    <property type="match status" value="1"/>
</dbReference>
<feature type="region of interest" description="Disordered" evidence="7">
    <location>
        <begin position="451"/>
        <end position="532"/>
    </location>
</feature>
<feature type="compositionally biased region" description="Basic residues" evidence="7">
    <location>
        <begin position="512"/>
        <end position="532"/>
    </location>
</feature>
<evidence type="ECO:0000313" key="10">
    <source>
        <dbReference type="Proteomes" id="UP000193920"/>
    </source>
</evidence>
<dbReference type="PRINTS" id="PR02008">
    <property type="entry name" value="RCMTFAMILY"/>
</dbReference>
<dbReference type="Gene3D" id="3.40.50.150">
    <property type="entry name" value="Vaccinia Virus protein VP39"/>
    <property type="match status" value="1"/>
</dbReference>
<dbReference type="OrthoDB" id="435282at2759"/>
<comment type="caution">
    <text evidence="9">The sequence shown here is derived from an EMBL/GenBank/DDBJ whole genome shotgun (WGS) entry which is preliminary data.</text>
</comment>
<dbReference type="Pfam" id="PF01189">
    <property type="entry name" value="Methyltr_RsmB-F"/>
    <property type="match status" value="1"/>
</dbReference>
<dbReference type="InterPro" id="IPR049561">
    <property type="entry name" value="NSUN5_7_fdxn-like"/>
</dbReference>
<keyword evidence="1 6" id="KW-0489">Methyltransferase</keyword>
<dbReference type="InterPro" id="IPR001678">
    <property type="entry name" value="MeTrfase_RsmB-F_NOP2_dom"/>
</dbReference>
<feature type="binding site" evidence="6">
    <location>
        <begin position="236"/>
        <end position="242"/>
    </location>
    <ligand>
        <name>S-adenosyl-L-methionine</name>
        <dbReference type="ChEBI" id="CHEBI:59789"/>
    </ligand>
</feature>
<dbReference type="GO" id="GO:0005730">
    <property type="term" value="C:nucleolus"/>
    <property type="evidence" value="ECO:0007669"/>
    <property type="project" value="TreeGrafter"/>
</dbReference>
<organism evidence="9 10">
    <name type="scientific">Neocallimastix californiae</name>
    <dbReference type="NCBI Taxonomy" id="1754190"/>
    <lineage>
        <taxon>Eukaryota</taxon>
        <taxon>Fungi</taxon>
        <taxon>Fungi incertae sedis</taxon>
        <taxon>Chytridiomycota</taxon>
        <taxon>Chytridiomycota incertae sedis</taxon>
        <taxon>Neocallimastigomycetes</taxon>
        <taxon>Neocallimastigales</taxon>
        <taxon>Neocallimastigaceae</taxon>
        <taxon>Neocallimastix</taxon>
    </lineage>
</organism>
<gene>
    <name evidence="9" type="ORF">LY90DRAFT_422062</name>
</gene>
<dbReference type="GO" id="GO:0070475">
    <property type="term" value="P:rRNA base methylation"/>
    <property type="evidence" value="ECO:0007669"/>
    <property type="project" value="TreeGrafter"/>
</dbReference>
<evidence type="ECO:0000256" key="6">
    <source>
        <dbReference type="PROSITE-ProRule" id="PRU01023"/>
    </source>
</evidence>
<dbReference type="AlphaFoldDB" id="A0A1Y2BLV2"/>
<name>A0A1Y2BLV2_9FUNG</name>
<feature type="domain" description="SAM-dependent MTase RsmB/NOP-type" evidence="8">
    <location>
        <begin position="128"/>
        <end position="428"/>
    </location>
</feature>
<dbReference type="PANTHER" id="PTHR22807:SF4">
    <property type="entry name" value="28S RRNA (CYTOSINE-C(5))-METHYLTRANSFERASE"/>
    <property type="match status" value="1"/>
</dbReference>
<evidence type="ECO:0000256" key="4">
    <source>
        <dbReference type="ARBA" id="ARBA00022884"/>
    </source>
</evidence>
<dbReference type="GO" id="GO:0008173">
    <property type="term" value="F:RNA methyltransferase activity"/>
    <property type="evidence" value="ECO:0007669"/>
    <property type="project" value="InterPro"/>
</dbReference>